<evidence type="ECO:0000313" key="5">
    <source>
        <dbReference type="Proteomes" id="UP000614272"/>
    </source>
</evidence>
<keyword evidence="5" id="KW-1185">Reference proteome</keyword>
<sequence length="286" mass="33165">MQEHNGNTREKHLWLIELLAWWQGHVNSSDLRDTFRFSRQQAQKYIDQYKTRYPANLYYDTHQKAFLPGRNFQQHLISGDVSEYLDWLNQSGNTDNITTANPTNTPLTNASLSLPKRQVAPKIMRALISAMQKRQRVEIGYVSMSTPDDIGRVIQPHTFVKTGLRWHLRAYDETHNAFRDFVLSRFRGEPELSGPATHSQQDDPGWNTQVELIFKPDPRLKPAQQQIIEQDYQMQNGCLTLTTRAALAQYLLQEMQINPKFLAGSPEAQQLILDNLSDIKPWLFDN</sequence>
<organism evidence="4 5">
    <name type="scientific">Lacimicrobium alkaliphilum</name>
    <dbReference type="NCBI Taxonomy" id="1526571"/>
    <lineage>
        <taxon>Bacteria</taxon>
        <taxon>Pseudomonadati</taxon>
        <taxon>Pseudomonadota</taxon>
        <taxon>Gammaproteobacteria</taxon>
        <taxon>Alteromonadales</taxon>
        <taxon>Alteromonadaceae</taxon>
        <taxon>Lacimicrobium</taxon>
    </lineage>
</organism>
<dbReference type="RefSeq" id="WP_099034908.1">
    <property type="nucleotide sequence ID" value="NZ_BMGJ01000008.1"/>
</dbReference>
<dbReference type="InterPro" id="IPR016634">
    <property type="entry name" value="CapW-like"/>
</dbReference>
<dbReference type="PROSITE" id="PS52050">
    <property type="entry name" value="WYL"/>
    <property type="match status" value="1"/>
</dbReference>
<dbReference type="Pfam" id="PF26107">
    <property type="entry name" value="BrxR_CTD"/>
    <property type="match status" value="1"/>
</dbReference>
<dbReference type="EMBL" id="BMGJ01000008">
    <property type="protein sequence ID" value="GGD66713.1"/>
    <property type="molecule type" value="Genomic_DNA"/>
</dbReference>
<evidence type="ECO:0000259" key="1">
    <source>
        <dbReference type="Pfam" id="PF13280"/>
    </source>
</evidence>
<dbReference type="PANTHER" id="PTHR34580">
    <property type="match status" value="1"/>
</dbReference>
<feature type="domain" description="DNA-binding transcriptional repressor CapW C-terminal dimerisation" evidence="2">
    <location>
        <begin position="209"/>
        <end position="279"/>
    </location>
</feature>
<proteinExistence type="predicted"/>
<reference evidence="5" key="1">
    <citation type="journal article" date="2019" name="Int. J. Syst. Evol. Microbiol.">
        <title>The Global Catalogue of Microorganisms (GCM) 10K type strain sequencing project: providing services to taxonomists for standard genome sequencing and annotation.</title>
        <authorList>
            <consortium name="The Broad Institute Genomics Platform"/>
            <consortium name="The Broad Institute Genome Sequencing Center for Infectious Disease"/>
            <person name="Wu L."/>
            <person name="Ma J."/>
        </authorList>
    </citation>
    <scope>NUCLEOTIDE SEQUENCE [LARGE SCALE GENOMIC DNA]</scope>
    <source>
        <strain evidence="5">CGMCC 1.12923</strain>
    </source>
</reference>
<feature type="domain" description="DNA-binding transcriptional repressor CapW winged helix-turn-helix" evidence="3">
    <location>
        <begin position="10"/>
        <end position="90"/>
    </location>
</feature>
<dbReference type="InterPro" id="IPR059020">
    <property type="entry name" value="CapW_CTD"/>
</dbReference>
<evidence type="ECO:0000259" key="3">
    <source>
        <dbReference type="Pfam" id="PF26109"/>
    </source>
</evidence>
<dbReference type="InterPro" id="IPR026881">
    <property type="entry name" value="WYL_dom"/>
</dbReference>
<dbReference type="PANTHER" id="PTHR34580:SF3">
    <property type="entry name" value="PROTEIN PAFB"/>
    <property type="match status" value="1"/>
</dbReference>
<protein>
    <submittedName>
        <fullName evidence="4">WYL domain-containing protein</fullName>
    </submittedName>
</protein>
<gene>
    <name evidence="4" type="ORF">GCM10011357_22480</name>
</gene>
<dbReference type="Pfam" id="PF26109">
    <property type="entry name" value="WHD_BrxR"/>
    <property type="match status" value="1"/>
</dbReference>
<dbReference type="PIRSF" id="PIRSF015558">
    <property type="entry name" value="Txn_reg_DeoR_prd"/>
    <property type="match status" value="1"/>
</dbReference>
<name>A0ABQ1RFJ3_9ALTE</name>
<evidence type="ECO:0000259" key="2">
    <source>
        <dbReference type="Pfam" id="PF26107"/>
    </source>
</evidence>
<dbReference type="Proteomes" id="UP000614272">
    <property type="component" value="Unassembled WGS sequence"/>
</dbReference>
<comment type="caution">
    <text evidence="4">The sequence shown here is derived from an EMBL/GenBank/DDBJ whole genome shotgun (WGS) entry which is preliminary data.</text>
</comment>
<dbReference type="InterPro" id="IPR051534">
    <property type="entry name" value="CBASS_pafABC_assoc_protein"/>
</dbReference>
<dbReference type="Pfam" id="PF13280">
    <property type="entry name" value="WYL"/>
    <property type="match status" value="1"/>
</dbReference>
<accession>A0ABQ1RFJ3</accession>
<evidence type="ECO:0000313" key="4">
    <source>
        <dbReference type="EMBL" id="GGD66713.1"/>
    </source>
</evidence>
<dbReference type="InterPro" id="IPR059019">
    <property type="entry name" value="WHD_CapW"/>
</dbReference>
<feature type="domain" description="WYL" evidence="1">
    <location>
        <begin position="123"/>
        <end position="187"/>
    </location>
</feature>